<evidence type="ECO:0000259" key="3">
    <source>
        <dbReference type="PROSITE" id="PS50110"/>
    </source>
</evidence>
<dbReference type="SUPFAM" id="SSF52172">
    <property type="entry name" value="CheY-like"/>
    <property type="match status" value="1"/>
</dbReference>
<dbReference type="PANTHER" id="PTHR43547">
    <property type="entry name" value="TWO-COMPONENT HISTIDINE KINASE"/>
    <property type="match status" value="1"/>
</dbReference>
<reference evidence="4 5" key="1">
    <citation type="journal article" date="2016" name="Nat. Commun.">
        <title>Thousands of microbial genomes shed light on interconnected biogeochemical processes in an aquifer system.</title>
        <authorList>
            <person name="Anantharaman K."/>
            <person name="Brown C.T."/>
            <person name="Hug L.A."/>
            <person name="Sharon I."/>
            <person name="Castelle C.J."/>
            <person name="Probst A.J."/>
            <person name="Thomas B.C."/>
            <person name="Singh A."/>
            <person name="Wilkins M.J."/>
            <person name="Karaoz U."/>
            <person name="Brodie E.L."/>
            <person name="Williams K.H."/>
            <person name="Hubbard S.S."/>
            <person name="Banfield J.F."/>
        </authorList>
    </citation>
    <scope>NUCLEOTIDE SEQUENCE [LARGE SCALE GENOMIC DNA]</scope>
</reference>
<comment type="caution">
    <text evidence="2">Lacks conserved residue(s) required for the propagation of feature annotation.</text>
</comment>
<gene>
    <name evidence="4" type="ORF">A2519_04350</name>
</gene>
<dbReference type="AlphaFoldDB" id="A0A1F7FIJ7"/>
<dbReference type="PANTHER" id="PTHR43547:SF2">
    <property type="entry name" value="HYBRID SIGNAL TRANSDUCTION HISTIDINE KINASE C"/>
    <property type="match status" value="1"/>
</dbReference>
<dbReference type="GO" id="GO:0000155">
    <property type="term" value="F:phosphorelay sensor kinase activity"/>
    <property type="evidence" value="ECO:0007669"/>
    <property type="project" value="TreeGrafter"/>
</dbReference>
<dbReference type="EMBL" id="MFYX01000028">
    <property type="protein sequence ID" value="OGK06529.1"/>
    <property type="molecule type" value="Genomic_DNA"/>
</dbReference>
<dbReference type="SMART" id="SM00448">
    <property type="entry name" value="REC"/>
    <property type="match status" value="1"/>
</dbReference>
<dbReference type="InterPro" id="IPR011006">
    <property type="entry name" value="CheY-like_superfamily"/>
</dbReference>
<name>A0A1F7FIJ7_UNCRA</name>
<dbReference type="PROSITE" id="PS50110">
    <property type="entry name" value="RESPONSE_REGULATORY"/>
    <property type="match status" value="1"/>
</dbReference>
<evidence type="ECO:0000256" key="1">
    <source>
        <dbReference type="ARBA" id="ARBA00022553"/>
    </source>
</evidence>
<dbReference type="Gene3D" id="3.40.50.2300">
    <property type="match status" value="1"/>
</dbReference>
<evidence type="ECO:0000313" key="4">
    <source>
        <dbReference type="EMBL" id="OGK06529.1"/>
    </source>
</evidence>
<protein>
    <recommendedName>
        <fullName evidence="3">Response regulatory domain-containing protein</fullName>
    </recommendedName>
</protein>
<keyword evidence="1" id="KW-0597">Phosphoprotein</keyword>
<dbReference type="Proteomes" id="UP000179243">
    <property type="component" value="Unassembled WGS sequence"/>
</dbReference>
<dbReference type="Pfam" id="PF00072">
    <property type="entry name" value="Response_reg"/>
    <property type="match status" value="1"/>
</dbReference>
<feature type="domain" description="Response regulatory" evidence="3">
    <location>
        <begin position="4"/>
        <end position="120"/>
    </location>
</feature>
<proteinExistence type="predicted"/>
<evidence type="ECO:0000256" key="2">
    <source>
        <dbReference type="PROSITE-ProRule" id="PRU00169"/>
    </source>
</evidence>
<comment type="caution">
    <text evidence="4">The sequence shown here is derived from an EMBL/GenBank/DDBJ whole genome shotgun (WGS) entry which is preliminary data.</text>
</comment>
<evidence type="ECO:0000313" key="5">
    <source>
        <dbReference type="Proteomes" id="UP000179243"/>
    </source>
</evidence>
<accession>A0A1F7FIJ7</accession>
<organism evidence="4 5">
    <name type="scientific">Candidatus Raymondbacteria bacterium RIFOXYD12_FULL_49_13</name>
    <dbReference type="NCBI Taxonomy" id="1817890"/>
    <lineage>
        <taxon>Bacteria</taxon>
        <taxon>Raymondiibacteriota</taxon>
    </lineage>
</organism>
<dbReference type="CDD" id="cd17574">
    <property type="entry name" value="REC_OmpR"/>
    <property type="match status" value="1"/>
</dbReference>
<dbReference type="InterPro" id="IPR001789">
    <property type="entry name" value="Sig_transdc_resp-reg_receiver"/>
</dbReference>
<sequence>MRPKLMIVEENPRITKLLCAKFQGKGFETTACVNGQDAWEALGKETFHFVISEALLPGMGGFELLEKIRSSPSLARLPFIFLTTVSTEEDIVKGLEIGANDYLTKPFSFAELHARMKKWLST</sequence>